<evidence type="ECO:0000259" key="4">
    <source>
        <dbReference type="PROSITE" id="PS50949"/>
    </source>
</evidence>
<keyword evidence="6" id="KW-1185">Reference proteome</keyword>
<keyword evidence="2" id="KW-0238">DNA-binding</keyword>
<evidence type="ECO:0000256" key="1">
    <source>
        <dbReference type="ARBA" id="ARBA00023015"/>
    </source>
</evidence>
<dbReference type="Pfam" id="PF07729">
    <property type="entry name" value="FCD"/>
    <property type="match status" value="1"/>
</dbReference>
<dbReference type="Proteomes" id="UP000035368">
    <property type="component" value="Chromosome"/>
</dbReference>
<organism evidence="5 6">
    <name type="scientific">Corynebacterium epidermidicanis</name>
    <dbReference type="NCBI Taxonomy" id="1050174"/>
    <lineage>
        <taxon>Bacteria</taxon>
        <taxon>Bacillati</taxon>
        <taxon>Actinomycetota</taxon>
        <taxon>Actinomycetes</taxon>
        <taxon>Mycobacteriales</taxon>
        <taxon>Corynebacteriaceae</taxon>
        <taxon>Corynebacterium</taxon>
    </lineage>
</organism>
<dbReference type="InterPro" id="IPR036388">
    <property type="entry name" value="WH-like_DNA-bd_sf"/>
</dbReference>
<gene>
    <name evidence="5" type="ORF">CEPID_04480</name>
</gene>
<dbReference type="AlphaFoldDB" id="A0A0G3GVA8"/>
<dbReference type="GO" id="GO:0003677">
    <property type="term" value="F:DNA binding"/>
    <property type="evidence" value="ECO:0007669"/>
    <property type="project" value="UniProtKB-KW"/>
</dbReference>
<dbReference type="SMART" id="SM00345">
    <property type="entry name" value="HTH_GNTR"/>
    <property type="match status" value="1"/>
</dbReference>
<dbReference type="Gene3D" id="1.20.120.530">
    <property type="entry name" value="GntR ligand-binding domain-like"/>
    <property type="match status" value="1"/>
</dbReference>
<dbReference type="Gene3D" id="1.10.10.10">
    <property type="entry name" value="Winged helix-like DNA-binding domain superfamily/Winged helix DNA-binding domain"/>
    <property type="match status" value="1"/>
</dbReference>
<feature type="domain" description="HTH gntR-type" evidence="4">
    <location>
        <begin position="9"/>
        <end position="76"/>
    </location>
</feature>
<dbReference type="InterPro" id="IPR000524">
    <property type="entry name" value="Tscrpt_reg_HTH_GntR"/>
</dbReference>
<keyword evidence="3" id="KW-0804">Transcription</keyword>
<keyword evidence="1" id="KW-0805">Transcription regulation</keyword>
<dbReference type="OrthoDB" id="5243844at2"/>
<dbReference type="InterPro" id="IPR036390">
    <property type="entry name" value="WH_DNA-bd_sf"/>
</dbReference>
<dbReference type="SUPFAM" id="SSF48008">
    <property type="entry name" value="GntR ligand-binding domain-like"/>
    <property type="match status" value="1"/>
</dbReference>
<dbReference type="InterPro" id="IPR008920">
    <property type="entry name" value="TF_FadR/GntR_C"/>
</dbReference>
<dbReference type="KEGG" id="cei:CEPID_04480"/>
<evidence type="ECO:0000313" key="5">
    <source>
        <dbReference type="EMBL" id="AKK02767.1"/>
    </source>
</evidence>
<dbReference type="PATRIC" id="fig|1050174.4.peg.908"/>
<protein>
    <submittedName>
        <fullName evidence="5">Transcriptional regulator</fullName>
    </submittedName>
</protein>
<dbReference type="PROSITE" id="PS50949">
    <property type="entry name" value="HTH_GNTR"/>
    <property type="match status" value="1"/>
</dbReference>
<evidence type="ECO:0000256" key="2">
    <source>
        <dbReference type="ARBA" id="ARBA00023125"/>
    </source>
</evidence>
<reference evidence="5 6" key="1">
    <citation type="submission" date="2015-05" db="EMBL/GenBank/DDBJ databases">
        <title>Complete genome sequence of Corynebacterium epidermidicanis DSM 45586, isolated from the skin of a dog suffering from pruritus.</title>
        <authorList>
            <person name="Ruckert C."/>
            <person name="Albersmeier A."/>
            <person name="Winkler A."/>
            <person name="Tauch A."/>
        </authorList>
    </citation>
    <scope>NUCLEOTIDE SEQUENCE [LARGE SCALE GENOMIC DNA]</scope>
    <source>
        <strain evidence="5 6">DSM 45586</strain>
    </source>
</reference>
<dbReference type="RefSeq" id="WP_052843375.1">
    <property type="nucleotide sequence ID" value="NZ_CP011541.1"/>
</dbReference>
<sequence length="222" mass="24397">MPFKLDIMTATPNQLAEILTARILGGDIASGDKLLEAVLASDLGVSRNTLRETFRMLARDGLVEHIPHRGVFVKVLSPREVVELFAYRRFLELGSIKFFADCTADAQNALVVMSKVIDVALTAASVRDWNQVGVQNNEFHAALVGASGIPRLVDNVRLAMAHSRLAFMAVGTNENVHAPFLDRNQEILQKLRVGEFERAHESLASYLQESEARILGEMSIGG</sequence>
<name>A0A0G3GVA8_9CORY</name>
<evidence type="ECO:0000313" key="6">
    <source>
        <dbReference type="Proteomes" id="UP000035368"/>
    </source>
</evidence>
<dbReference type="InterPro" id="IPR011711">
    <property type="entry name" value="GntR_C"/>
</dbReference>
<accession>A0A0G3GVA8</accession>
<evidence type="ECO:0000256" key="3">
    <source>
        <dbReference type="ARBA" id="ARBA00023163"/>
    </source>
</evidence>
<dbReference type="SUPFAM" id="SSF46785">
    <property type="entry name" value="Winged helix' DNA-binding domain"/>
    <property type="match status" value="1"/>
</dbReference>
<dbReference type="PANTHER" id="PTHR43537">
    <property type="entry name" value="TRANSCRIPTIONAL REGULATOR, GNTR FAMILY"/>
    <property type="match status" value="1"/>
</dbReference>
<dbReference type="EMBL" id="CP011541">
    <property type="protein sequence ID" value="AKK02767.1"/>
    <property type="molecule type" value="Genomic_DNA"/>
</dbReference>
<dbReference type="CDD" id="cd07377">
    <property type="entry name" value="WHTH_GntR"/>
    <property type="match status" value="1"/>
</dbReference>
<proteinExistence type="predicted"/>
<dbReference type="PANTHER" id="PTHR43537:SF45">
    <property type="entry name" value="GNTR FAMILY REGULATORY PROTEIN"/>
    <property type="match status" value="1"/>
</dbReference>
<dbReference type="GO" id="GO:0003700">
    <property type="term" value="F:DNA-binding transcription factor activity"/>
    <property type="evidence" value="ECO:0007669"/>
    <property type="project" value="InterPro"/>
</dbReference>
<dbReference type="STRING" id="1050174.CEPID_04480"/>
<dbReference type="Pfam" id="PF00392">
    <property type="entry name" value="GntR"/>
    <property type="match status" value="1"/>
</dbReference>